<dbReference type="AlphaFoldDB" id="A0A7L9WJY1"/>
<feature type="region of interest" description="Disordered" evidence="1">
    <location>
        <begin position="110"/>
        <end position="142"/>
    </location>
</feature>
<protein>
    <submittedName>
        <fullName evidence="2">Uncharacterized protein</fullName>
    </submittedName>
</protein>
<feature type="compositionally biased region" description="Low complexity" evidence="1">
    <location>
        <begin position="115"/>
        <end position="129"/>
    </location>
</feature>
<keyword evidence="3" id="KW-1185">Reference proteome</keyword>
<dbReference type="EMBL" id="CP045201">
    <property type="protein sequence ID" value="QOL80539.1"/>
    <property type="molecule type" value="Genomic_DNA"/>
</dbReference>
<dbReference type="KEGG" id="pshq:F3W81_06775"/>
<evidence type="ECO:0000313" key="2">
    <source>
        <dbReference type="EMBL" id="QOL80539.1"/>
    </source>
</evidence>
<sequence>MTMQNYVTLKPKDGSGPSNGAGWKVAFTTNAMVEYETATGGDFFAVNEHFEKAEAGRINIGVMRRILWAGLIAHQEGFTERDAGEVLDACGFKETFAAVGGAMRLAFPEQKDAGAGKPQAAKATAPTKAELAQPAPASTGPS</sequence>
<gene>
    <name evidence="2" type="ORF">F3W81_06775</name>
</gene>
<evidence type="ECO:0000313" key="3">
    <source>
        <dbReference type="Proteomes" id="UP000594118"/>
    </source>
</evidence>
<accession>A0A7L9WJY1</accession>
<name>A0A7L9WJY1_9RHOB</name>
<dbReference type="RefSeq" id="WP_193082859.1">
    <property type="nucleotide sequence ID" value="NZ_CP045201.1"/>
</dbReference>
<reference evidence="2 3" key="1">
    <citation type="submission" date="2019-10" db="EMBL/GenBank/DDBJ databases">
        <title>Pseudopuniceibacterium sp. HQ09 islated from Antarctica.</title>
        <authorList>
            <person name="Liao L."/>
            <person name="Su S."/>
            <person name="Chen B."/>
            <person name="Yu Y."/>
        </authorList>
    </citation>
    <scope>NUCLEOTIDE SEQUENCE [LARGE SCALE GENOMIC DNA]</scope>
    <source>
        <strain evidence="2 3">HQ09</strain>
    </source>
</reference>
<organism evidence="2 3">
    <name type="scientific">Pseudooceanicola spongiae</name>
    <dbReference type="NCBI Taxonomy" id="2613965"/>
    <lineage>
        <taxon>Bacteria</taxon>
        <taxon>Pseudomonadati</taxon>
        <taxon>Pseudomonadota</taxon>
        <taxon>Alphaproteobacteria</taxon>
        <taxon>Rhodobacterales</taxon>
        <taxon>Paracoccaceae</taxon>
        <taxon>Pseudooceanicola</taxon>
    </lineage>
</organism>
<dbReference type="Proteomes" id="UP000594118">
    <property type="component" value="Chromosome"/>
</dbReference>
<proteinExistence type="predicted"/>
<evidence type="ECO:0000256" key="1">
    <source>
        <dbReference type="SAM" id="MobiDB-lite"/>
    </source>
</evidence>